<keyword evidence="2" id="KW-1185">Reference proteome</keyword>
<reference evidence="1 2" key="1">
    <citation type="submission" date="2016-11" db="EMBL/GenBank/DDBJ databases">
        <authorList>
            <person name="Jaros S."/>
            <person name="Januszkiewicz K."/>
            <person name="Wedrychowicz H."/>
        </authorList>
    </citation>
    <scope>NUCLEOTIDE SEQUENCE [LARGE SCALE GENOMIC DNA]</scope>
    <source>
        <strain evidence="1 2">DSM 44523</strain>
    </source>
</reference>
<name>A0A1M5ACK5_STRHI</name>
<proteinExistence type="predicted"/>
<evidence type="ECO:0000313" key="1">
    <source>
        <dbReference type="EMBL" id="SHF27827.1"/>
    </source>
</evidence>
<gene>
    <name evidence="1" type="ORF">SAMN05444320_10357</name>
</gene>
<evidence type="ECO:0000313" key="2">
    <source>
        <dbReference type="Proteomes" id="UP000184501"/>
    </source>
</evidence>
<dbReference type="AlphaFoldDB" id="A0A1M5ACK5"/>
<dbReference type="Proteomes" id="UP000184501">
    <property type="component" value="Unassembled WGS sequence"/>
</dbReference>
<protein>
    <submittedName>
        <fullName evidence="1">Uncharacterized protein</fullName>
    </submittedName>
</protein>
<organism evidence="1 2">
    <name type="scientific">Streptoalloteichus hindustanus</name>
    <dbReference type="NCBI Taxonomy" id="2017"/>
    <lineage>
        <taxon>Bacteria</taxon>
        <taxon>Bacillati</taxon>
        <taxon>Actinomycetota</taxon>
        <taxon>Actinomycetes</taxon>
        <taxon>Pseudonocardiales</taxon>
        <taxon>Pseudonocardiaceae</taxon>
        <taxon>Streptoalloteichus</taxon>
    </lineage>
</organism>
<dbReference type="EMBL" id="FQVN01000003">
    <property type="protein sequence ID" value="SHF27827.1"/>
    <property type="molecule type" value="Genomic_DNA"/>
</dbReference>
<accession>A0A1M5ACK5</accession>
<sequence>MVSANGVGPPTAPTTPTNGVVDLHRFRVVTVAERAASVAWRRAAHQRFVAVVGAPIWETLRSGPSAPCCRRLALVARVLVGLRPRRRVATATVVRQALRLRRNSTLERFAVARVAEHIAVPGRAGVTATASAVRAMGVVLCVLDSGLSSCACLWDVVGDQTPTEADLSEFLWRSALDDLVRP</sequence>